<keyword evidence="3" id="KW-1185">Reference proteome</keyword>
<evidence type="ECO:0000313" key="2">
    <source>
        <dbReference type="EMBL" id="ATC62601.1"/>
    </source>
</evidence>
<reference evidence="2 3" key="1">
    <citation type="submission" date="2017-09" db="EMBL/GenBank/DDBJ databases">
        <title>Complete genome sequence of Verrucomicrobial strain HZ-65, isolated from freshwater.</title>
        <authorList>
            <person name="Choi A."/>
        </authorList>
    </citation>
    <scope>NUCLEOTIDE SEQUENCE [LARGE SCALE GENOMIC DNA]</scope>
    <source>
        <strain evidence="2 3">HZ-65</strain>
    </source>
</reference>
<feature type="compositionally biased region" description="Basic and acidic residues" evidence="1">
    <location>
        <begin position="379"/>
        <end position="392"/>
    </location>
</feature>
<dbReference type="EMBL" id="CP023344">
    <property type="protein sequence ID" value="ATC62601.1"/>
    <property type="molecule type" value="Genomic_DNA"/>
</dbReference>
<proteinExistence type="predicted"/>
<organism evidence="2 3">
    <name type="scientific">Nibricoccus aquaticus</name>
    <dbReference type="NCBI Taxonomy" id="2576891"/>
    <lineage>
        <taxon>Bacteria</taxon>
        <taxon>Pseudomonadati</taxon>
        <taxon>Verrucomicrobiota</taxon>
        <taxon>Opitutia</taxon>
        <taxon>Opitutales</taxon>
        <taxon>Opitutaceae</taxon>
        <taxon>Nibricoccus</taxon>
    </lineage>
</organism>
<protein>
    <submittedName>
        <fullName evidence="2">Uncharacterized protein</fullName>
    </submittedName>
</protein>
<evidence type="ECO:0000313" key="3">
    <source>
        <dbReference type="Proteomes" id="UP000217265"/>
    </source>
</evidence>
<dbReference type="Proteomes" id="UP000217265">
    <property type="component" value="Chromosome"/>
</dbReference>
<dbReference type="AlphaFoldDB" id="A0A290QE32"/>
<feature type="region of interest" description="Disordered" evidence="1">
    <location>
        <begin position="371"/>
        <end position="395"/>
    </location>
</feature>
<accession>A0A290QE32</accession>
<sequence>MLSLRRLLPTHDRQDRTFEGRTRDWRLAATFWMLMTAALLSSTELRAEDDEEKSTLSPAQQELSRKFAGIASWEGRFTYESYGVESGGDWNKYTYTQEGATSGTFRLEADREGSFPERGVIVWKGDGKAAGSLRYRDSTWNPRGFGSEEGMDVSGTWPMRGIELTLWIDKSHAFLHSGIIEEKDYVQTRITGRAVGEVNLSSSKYETRYTTIDRATTFHPITWGTLSDEPGIWGPFRGGPGVVVYNYEQKGGYAWGRAASRSKTQVIMYPVYDDLEVEIEASGYDTWRPEGSIAQTDKSGNGLAFRARLVRKSGSGKSIPDVKKFRFELVGTSREPGVCLNWPVGARDSEYDLKLTAAPGFRTAQPFTGVGAKISDQGQKGELKNPPRDDKGSPYADIAVESYDFGGRSELLVVCELEDGRELIGKLKGAADPAVRLPKRAAGDWVAQSWRDAHGVKALSAGDDEEKVAGQPLNGDGFTLYEEYRGWAIGGKHYEGDPKRKDFFVRNYIGRPAEAGIALFSSVTQIRVQHRQTDQEFNLSRVMNLNHRDAPHRVDQHCVVMFNAEGTGSSGGRTHAIKGVGAGQRWRPKDVQNITVEMPGVTDGIFSAGRSVGRYNLSDADARQAYARGIAHELLHAVGVEHHGEGEDVNEFYFQAASDPNNPTHHVRFCTRSPFISDFDLRLPSSGKPYSLDRGRTITLLWEDTGRDIAEEMAPAFERALAAERAHRAAHPPSADAGERASRFSHYGKSAEYWRESAVYDDVARGMTEAGFEAFREKGKFPGFSRSVTIGKLGQADSGHESCLMRYYFANAYPVAGKTDTYYVVRGGQNHVGNLLCQSPVGTGANDAGHQPQPRFGDASGGNGNCLSQVCPNDAIPPH</sequence>
<dbReference type="KEGG" id="vbh:CMV30_00660"/>
<evidence type="ECO:0000256" key="1">
    <source>
        <dbReference type="SAM" id="MobiDB-lite"/>
    </source>
</evidence>
<gene>
    <name evidence="2" type="ORF">CMV30_00660</name>
</gene>
<name>A0A290QE32_9BACT</name>